<dbReference type="AlphaFoldDB" id="A0A0F7C1A2"/>
<keyword evidence="1" id="KW-0614">Plasmid</keyword>
<gene>
    <name evidence="1" type="ORF">EX87_18795</name>
</gene>
<accession>A0A0F7C1A2</accession>
<reference evidence="1" key="1">
    <citation type="submission" date="2015-03" db="EMBL/GenBank/DDBJ databases">
        <title>MIGS Cultured Bacterial/Archaeal sample from Brevibacillus laterosporus.</title>
        <authorList>
            <person name="Zeng D."/>
            <person name="Zhu L."/>
            <person name="Dong G."/>
            <person name="Ye W."/>
            <person name="Ren D."/>
            <person name="Wu L."/>
            <person name="Xu J."/>
            <person name="Li G."/>
            <person name="Guo L."/>
        </authorList>
    </citation>
    <scope>NUCLEOTIDE SEQUENCE</scope>
    <source>
        <strain evidence="1">B9</strain>
        <plasmid evidence="1">unnamed2</plasmid>
    </source>
</reference>
<evidence type="ECO:0008006" key="2">
    <source>
        <dbReference type="Google" id="ProtNLM"/>
    </source>
</evidence>
<dbReference type="EMBL" id="CP011076">
    <property type="protein sequence ID" value="AKF95689.1"/>
    <property type="molecule type" value="Genomic_DNA"/>
</dbReference>
<protein>
    <recommendedName>
        <fullName evidence="2">Thioredoxin</fullName>
    </recommendedName>
</protein>
<name>A0A0F7C1A2_BRELA</name>
<geneLocation type="plasmid" evidence="1">
    <name>unnamed2</name>
</geneLocation>
<dbReference type="Gene3D" id="3.40.30.10">
    <property type="entry name" value="Glutaredoxin"/>
    <property type="match status" value="1"/>
</dbReference>
<evidence type="ECO:0000313" key="1">
    <source>
        <dbReference type="EMBL" id="AKF95689.1"/>
    </source>
</evidence>
<dbReference type="CDD" id="cd02947">
    <property type="entry name" value="TRX_family"/>
    <property type="match status" value="1"/>
</dbReference>
<sequence>MELTFYYRSSCSSCRKLSATLDQIIEERKLAIRSICAEKEDALGIMYVPLVMISYRGSEVGRFTSALSKAVIDQYLDELQQYMDDYL</sequence>
<dbReference type="InterPro" id="IPR036249">
    <property type="entry name" value="Thioredoxin-like_sf"/>
</dbReference>
<proteinExistence type="predicted"/>
<dbReference type="SUPFAM" id="SSF52833">
    <property type="entry name" value="Thioredoxin-like"/>
    <property type="match status" value="1"/>
</dbReference>
<dbReference type="RefSeq" id="WP_035293134.1">
    <property type="nucleotide sequence ID" value="NZ_CP011076.1"/>
</dbReference>
<organism evidence="1">
    <name type="scientific">Brevibacillus laterosporus</name>
    <name type="common">Bacillus laterosporus</name>
    <dbReference type="NCBI Taxonomy" id="1465"/>
    <lineage>
        <taxon>Bacteria</taxon>
        <taxon>Bacillati</taxon>
        <taxon>Bacillota</taxon>
        <taxon>Bacilli</taxon>
        <taxon>Bacillales</taxon>
        <taxon>Paenibacillaceae</taxon>
        <taxon>Brevibacillus</taxon>
    </lineage>
</organism>